<reference evidence="2 3" key="1">
    <citation type="submission" date="2020-08" db="EMBL/GenBank/DDBJ databases">
        <title>A Genomic Blueprint of the Chicken Gut Microbiome.</title>
        <authorList>
            <person name="Gilroy R."/>
            <person name="Ravi A."/>
            <person name="Getino M."/>
            <person name="Pursley I."/>
            <person name="Horton D.L."/>
            <person name="Alikhan N.-F."/>
            <person name="Baker D."/>
            <person name="Gharbi K."/>
            <person name="Hall N."/>
            <person name="Watson M."/>
            <person name="Adriaenssens E.M."/>
            <person name="Foster-Nyarko E."/>
            <person name="Jarju S."/>
            <person name="Secka A."/>
            <person name="Antonio M."/>
            <person name="Oren A."/>
            <person name="Chaudhuri R."/>
            <person name="La Ragione R.M."/>
            <person name="Hildebrand F."/>
            <person name="Pallen M.J."/>
        </authorList>
    </citation>
    <scope>NUCLEOTIDE SEQUENCE [LARGE SCALE GENOMIC DNA]</scope>
    <source>
        <strain evidence="2 3">Sa3CUN1</strain>
    </source>
</reference>
<evidence type="ECO:0000256" key="1">
    <source>
        <dbReference type="SAM" id="MobiDB-lite"/>
    </source>
</evidence>
<feature type="region of interest" description="Disordered" evidence="1">
    <location>
        <begin position="1"/>
        <end position="87"/>
    </location>
</feature>
<comment type="caution">
    <text evidence="2">The sequence shown here is derived from an EMBL/GenBank/DDBJ whole genome shotgun (WGS) entry which is preliminary data.</text>
</comment>
<protein>
    <submittedName>
        <fullName evidence="2">Uncharacterized protein</fullName>
    </submittedName>
</protein>
<accession>A0ABR8Q775</accession>
<organism evidence="2 3">
    <name type="scientific">Clostridium gallinarum</name>
    <dbReference type="NCBI Taxonomy" id="2762246"/>
    <lineage>
        <taxon>Bacteria</taxon>
        <taxon>Bacillati</taxon>
        <taxon>Bacillota</taxon>
        <taxon>Clostridia</taxon>
        <taxon>Eubacteriales</taxon>
        <taxon>Clostridiaceae</taxon>
        <taxon>Clostridium</taxon>
    </lineage>
</organism>
<gene>
    <name evidence="2" type="ORF">H9660_14130</name>
</gene>
<feature type="compositionally biased region" description="Polar residues" evidence="1">
    <location>
        <begin position="66"/>
        <end position="86"/>
    </location>
</feature>
<keyword evidence="3" id="KW-1185">Reference proteome</keyword>
<dbReference type="EMBL" id="JACSQZ010000070">
    <property type="protein sequence ID" value="MBD7916281.1"/>
    <property type="molecule type" value="Genomic_DNA"/>
</dbReference>
<evidence type="ECO:0000313" key="2">
    <source>
        <dbReference type="EMBL" id="MBD7916281.1"/>
    </source>
</evidence>
<proteinExistence type="predicted"/>
<evidence type="ECO:0000313" key="3">
    <source>
        <dbReference type="Proteomes" id="UP000640335"/>
    </source>
</evidence>
<dbReference type="Proteomes" id="UP000640335">
    <property type="component" value="Unassembled WGS sequence"/>
</dbReference>
<name>A0ABR8Q775_9CLOT</name>
<dbReference type="RefSeq" id="WP_191751024.1">
    <property type="nucleotide sequence ID" value="NZ_JACSQZ010000070.1"/>
</dbReference>
<sequence length="324" mass="37454">MNFNDDDSILYPDDSRLRPPPTENSRQMFPGPFQMFPGNPSPQGSNLNVGPPPNFIPSKDTAGVKSLNQQPQGKNKSKGNSPQTKAVSPGSISFCLFKFTYIWERSGRNYWAFLLNVDKKSVSGLRWFRGTWVYFGVDINKIDSFICYRGDLGSERNIIKDSFLLTRKEYKTNGTKDIYVKILSSIEVPEERNEFLVNYLGEFDGNDLTMQVPCKQRRTTSYRIILEVKYPEDFNKNLIEEINEIATEASIEAVRHLDEFRDNNKFLTPLEVFNTSTKNIGKTIKVFSEEFNVKIKKLKLHRDISKQVEYSITQEKIEEPWRVV</sequence>